<dbReference type="InterPro" id="IPR036942">
    <property type="entry name" value="Beta-barrel_TonB_sf"/>
</dbReference>
<dbReference type="PROSITE" id="PS52016">
    <property type="entry name" value="TONB_DEPENDENT_REC_3"/>
    <property type="match status" value="1"/>
</dbReference>
<dbReference type="Gene3D" id="2.40.170.20">
    <property type="entry name" value="TonB-dependent receptor, beta-barrel domain"/>
    <property type="match status" value="1"/>
</dbReference>
<dbReference type="Gene3D" id="2.170.130.10">
    <property type="entry name" value="TonB-dependent receptor, plug domain"/>
    <property type="match status" value="1"/>
</dbReference>
<dbReference type="InterPro" id="IPR012910">
    <property type="entry name" value="Plug_dom"/>
</dbReference>
<evidence type="ECO:0000256" key="9">
    <source>
        <dbReference type="RuleBase" id="RU003357"/>
    </source>
</evidence>
<evidence type="ECO:0000256" key="8">
    <source>
        <dbReference type="PROSITE-ProRule" id="PRU01360"/>
    </source>
</evidence>
<reference evidence="13" key="1">
    <citation type="submission" date="2012-02" db="EMBL/GenBank/DDBJ databases">
        <title>The complete genome of Echinicola vietnamensis DSM 17526.</title>
        <authorList>
            <person name="Lucas S."/>
            <person name="Copeland A."/>
            <person name="Lapidus A."/>
            <person name="Glavina del Rio T."/>
            <person name="Dalin E."/>
            <person name="Tice H."/>
            <person name="Bruce D."/>
            <person name="Goodwin L."/>
            <person name="Pitluck S."/>
            <person name="Peters L."/>
            <person name="Ovchinnikova G."/>
            <person name="Teshima H."/>
            <person name="Kyrpides N."/>
            <person name="Mavromatis K."/>
            <person name="Ivanova N."/>
            <person name="Brettin T."/>
            <person name="Detter J.C."/>
            <person name="Han C."/>
            <person name="Larimer F."/>
            <person name="Land M."/>
            <person name="Hauser L."/>
            <person name="Markowitz V."/>
            <person name="Cheng J.-F."/>
            <person name="Hugenholtz P."/>
            <person name="Woyke T."/>
            <person name="Wu D."/>
            <person name="Brambilla E."/>
            <person name="Klenk H.-P."/>
            <person name="Eisen J.A."/>
        </authorList>
    </citation>
    <scope>NUCLEOTIDE SEQUENCE [LARGE SCALE GENOMIC DNA]</scope>
    <source>
        <strain evidence="13">DSM 17526 / LMG 23754 / KMM 6221</strain>
    </source>
</reference>
<feature type="domain" description="TonB-dependent receptor-like beta-barrel" evidence="10">
    <location>
        <begin position="446"/>
        <end position="819"/>
    </location>
</feature>
<evidence type="ECO:0000259" key="11">
    <source>
        <dbReference type="Pfam" id="PF07715"/>
    </source>
</evidence>
<keyword evidence="5 9" id="KW-0798">TonB box</keyword>
<dbReference type="STRING" id="926556.Echvi_0408"/>
<evidence type="ECO:0000256" key="7">
    <source>
        <dbReference type="ARBA" id="ARBA00023237"/>
    </source>
</evidence>
<dbReference type="KEGG" id="evi:Echvi_0408"/>
<feature type="domain" description="TonB-dependent receptor plug" evidence="11">
    <location>
        <begin position="124"/>
        <end position="232"/>
    </location>
</feature>
<keyword evidence="2 8" id="KW-0813">Transport</keyword>
<dbReference type="InterPro" id="IPR039426">
    <property type="entry name" value="TonB-dep_rcpt-like"/>
</dbReference>
<dbReference type="GO" id="GO:0009279">
    <property type="term" value="C:cell outer membrane"/>
    <property type="evidence" value="ECO:0007669"/>
    <property type="project" value="UniProtKB-SubCell"/>
</dbReference>
<evidence type="ECO:0000256" key="3">
    <source>
        <dbReference type="ARBA" id="ARBA00022452"/>
    </source>
</evidence>
<dbReference type="InterPro" id="IPR023997">
    <property type="entry name" value="TonB-dep_OMP_SusC/RagA_CS"/>
</dbReference>
<evidence type="ECO:0000256" key="5">
    <source>
        <dbReference type="ARBA" id="ARBA00023077"/>
    </source>
</evidence>
<evidence type="ECO:0000313" key="12">
    <source>
        <dbReference type="EMBL" id="AGA76696.1"/>
    </source>
</evidence>
<evidence type="ECO:0000256" key="4">
    <source>
        <dbReference type="ARBA" id="ARBA00022692"/>
    </source>
</evidence>
<evidence type="ECO:0000259" key="10">
    <source>
        <dbReference type="Pfam" id="PF00593"/>
    </source>
</evidence>
<dbReference type="InterPro" id="IPR008969">
    <property type="entry name" value="CarboxyPept-like_regulatory"/>
</dbReference>
<dbReference type="NCBIfam" id="TIGR04056">
    <property type="entry name" value="OMP_RagA_SusC"/>
    <property type="match status" value="1"/>
</dbReference>
<name>L0FVB4_ECHVK</name>
<dbReference type="Proteomes" id="UP000010796">
    <property type="component" value="Chromosome"/>
</dbReference>
<dbReference type="HOGENOM" id="CLU_004317_0_2_10"/>
<dbReference type="NCBIfam" id="TIGR04057">
    <property type="entry name" value="SusC_RagA_signa"/>
    <property type="match status" value="1"/>
</dbReference>
<keyword evidence="4 8" id="KW-0812">Transmembrane</keyword>
<keyword evidence="7 8" id="KW-0998">Cell outer membrane</keyword>
<keyword evidence="3 8" id="KW-1134">Transmembrane beta strand</keyword>
<dbReference type="Pfam" id="PF07715">
    <property type="entry name" value="Plug"/>
    <property type="match status" value="1"/>
</dbReference>
<dbReference type="Pfam" id="PF00593">
    <property type="entry name" value="TonB_dep_Rec_b-barrel"/>
    <property type="match status" value="1"/>
</dbReference>
<dbReference type="eggNOG" id="COG4771">
    <property type="taxonomic scope" value="Bacteria"/>
</dbReference>
<comment type="similarity">
    <text evidence="8 9">Belongs to the TonB-dependent receptor family.</text>
</comment>
<dbReference type="EMBL" id="CP003346">
    <property type="protein sequence ID" value="AGA76696.1"/>
    <property type="molecule type" value="Genomic_DNA"/>
</dbReference>
<gene>
    <name evidence="12" type="ordered locus">Echvi_0408</name>
</gene>
<dbReference type="AlphaFoldDB" id="L0FVB4"/>
<dbReference type="InterPro" id="IPR000531">
    <property type="entry name" value="Beta-barrel_TonB"/>
</dbReference>
<dbReference type="SUPFAM" id="SSF56935">
    <property type="entry name" value="Porins"/>
    <property type="match status" value="1"/>
</dbReference>
<sequence>MNFIIEAMKHFYKLFFLMLFFIWASDGFAQEIILKGTVADGESEEGLPGVSILLKGTTIGTVTDAMGNYNIKVPDSTGTLIFSFIGYRTQEIPIDGRAVMDIVMELDVASLSEVVVVGYGTTTKKDLTGSIETVEIEDVQKAPVKSFDEALAGRVAGVMVSGNDGQPGSNNNIIIRGVGSITGSTAPLYVVDGFPMEDSYANTLNINDIESMTVLKDASATAIYGARGANGVIIITTKRGKQGAPEISYNMYYGISQNPKPIKLMDAYQFVKYQSELNPEVADKIYFTNGKSLEDYRNVESIDLQDQIYQNAPILNHDISIRGGNGKTNYSLSGNILNQDGIAVNSGFRRYSGRITLDQEVNKKINVGADIVYSSEKTHGAIMTQSSSNSLTYGNLSLMAAVWGFRPVAGENENVMDELFDPTIPSTDFRVNPILSAKNEHRITAVNSFRANGFLEYAIVPELTLKLAGGINNIMVRREGFFNSLTTAGNDRRDQKQNGFIYFRPVSNWNNTNTLTFKKTYNNIHSLNAVVGTVVQKQGDGNYGFSAIQVLNEGTAIDGLDEAAENFGTSGSSSWGLASFLGRLNYSYKSKYMLTSSVRYDGSSKFAPGNRWGFFPSAALAWRMSEENLLKGISFISDAKLRLSHGATGNNRVSDFAYLSTLSIPRSGGYSFNNGKPTRGALLENYGNPNLKWETTVQTDIGYDLEVLEGRVEITLDVYRKMTKNVLLNADLPYSTGLTNIYNSASAYKNIGKIRNEGLEFTLNTINIHKDDFEWRTNFNISFNQNEVMELNEGQTSLLENVRFDQYFSNTHPYIAQVGQPIGQMYGLIWDGVYQYEDFDQVLGEYVLKDNIPSNGQPRTNIQPGDIKYRDINGDLVVNEMDFAVIGRGNPIHTGGFNNNFNYKGFDLNIFFQWSYGNDIINANRLFFEGNARNLISLNQYATYEDRWTPENPTNEHFRTAGKKDTWYTSRVVEDGSFLRLKTVSLGYNFNDRVLNKIRLKSLRLYASAQNLYTWTNYSGSNPDVSTRHSALTPGFDFASYPLARTLTVGLSTTF</sequence>
<dbReference type="SUPFAM" id="SSF49464">
    <property type="entry name" value="Carboxypeptidase regulatory domain-like"/>
    <property type="match status" value="1"/>
</dbReference>
<protein>
    <submittedName>
        <fullName evidence="12">TonB-linked outer membrane protein, SusC/RagA family</fullName>
    </submittedName>
</protein>
<dbReference type="eggNOG" id="COG1629">
    <property type="taxonomic scope" value="Bacteria"/>
</dbReference>
<dbReference type="PATRIC" id="fig|926556.3.peg.410"/>
<evidence type="ECO:0000313" key="13">
    <source>
        <dbReference type="Proteomes" id="UP000010796"/>
    </source>
</evidence>
<dbReference type="FunFam" id="2.170.130.10:FF:000008">
    <property type="entry name" value="SusC/RagA family TonB-linked outer membrane protein"/>
    <property type="match status" value="1"/>
</dbReference>
<accession>L0FVB4</accession>
<dbReference type="InterPro" id="IPR037066">
    <property type="entry name" value="Plug_dom_sf"/>
</dbReference>
<keyword evidence="6 8" id="KW-0472">Membrane</keyword>
<organism evidence="12 13">
    <name type="scientific">Echinicola vietnamensis (strain DSM 17526 / LMG 23754 / KMM 6221)</name>
    <dbReference type="NCBI Taxonomy" id="926556"/>
    <lineage>
        <taxon>Bacteria</taxon>
        <taxon>Pseudomonadati</taxon>
        <taxon>Bacteroidota</taxon>
        <taxon>Cytophagia</taxon>
        <taxon>Cytophagales</taxon>
        <taxon>Cyclobacteriaceae</taxon>
        <taxon>Echinicola</taxon>
    </lineage>
</organism>
<proteinExistence type="inferred from homology"/>
<dbReference type="Pfam" id="PF13715">
    <property type="entry name" value="CarbopepD_reg_2"/>
    <property type="match status" value="1"/>
</dbReference>
<evidence type="ECO:0000256" key="6">
    <source>
        <dbReference type="ARBA" id="ARBA00023136"/>
    </source>
</evidence>
<keyword evidence="13" id="KW-1185">Reference proteome</keyword>
<evidence type="ECO:0000256" key="2">
    <source>
        <dbReference type="ARBA" id="ARBA00022448"/>
    </source>
</evidence>
<dbReference type="Gene3D" id="2.60.40.1120">
    <property type="entry name" value="Carboxypeptidase-like, regulatory domain"/>
    <property type="match status" value="1"/>
</dbReference>
<evidence type="ECO:0000256" key="1">
    <source>
        <dbReference type="ARBA" id="ARBA00004571"/>
    </source>
</evidence>
<dbReference type="InterPro" id="IPR023996">
    <property type="entry name" value="TonB-dep_OMP_SusC/RagA"/>
</dbReference>
<comment type="subcellular location">
    <subcellularLocation>
        <location evidence="1 8">Cell outer membrane</location>
        <topology evidence="1 8">Multi-pass membrane protein</topology>
    </subcellularLocation>
</comment>